<keyword evidence="2" id="KW-1185">Reference proteome</keyword>
<name>A0ACB6S0M2_9PLEO</name>
<dbReference type="EMBL" id="MU006718">
    <property type="protein sequence ID" value="KAF2627057.1"/>
    <property type="molecule type" value="Genomic_DNA"/>
</dbReference>
<evidence type="ECO:0000313" key="2">
    <source>
        <dbReference type="Proteomes" id="UP000799754"/>
    </source>
</evidence>
<accession>A0ACB6S0M2</accession>
<gene>
    <name evidence="1" type="ORF">BU25DRAFT_469402</name>
</gene>
<protein>
    <submittedName>
        <fullName evidence="1">Uncharacterized protein</fullName>
    </submittedName>
</protein>
<reference evidence="1" key="1">
    <citation type="journal article" date="2020" name="Stud. Mycol.">
        <title>101 Dothideomycetes genomes: a test case for predicting lifestyles and emergence of pathogens.</title>
        <authorList>
            <person name="Haridas S."/>
            <person name="Albert R."/>
            <person name="Binder M."/>
            <person name="Bloem J."/>
            <person name="Labutti K."/>
            <person name="Salamov A."/>
            <person name="Andreopoulos B."/>
            <person name="Baker S."/>
            <person name="Barry K."/>
            <person name="Bills G."/>
            <person name="Bluhm B."/>
            <person name="Cannon C."/>
            <person name="Castanera R."/>
            <person name="Culley D."/>
            <person name="Daum C."/>
            <person name="Ezra D."/>
            <person name="Gonzalez J."/>
            <person name="Henrissat B."/>
            <person name="Kuo A."/>
            <person name="Liang C."/>
            <person name="Lipzen A."/>
            <person name="Lutzoni F."/>
            <person name="Magnuson J."/>
            <person name="Mondo S."/>
            <person name="Nolan M."/>
            <person name="Ohm R."/>
            <person name="Pangilinan J."/>
            <person name="Park H.-J."/>
            <person name="Ramirez L."/>
            <person name="Alfaro M."/>
            <person name="Sun H."/>
            <person name="Tritt A."/>
            <person name="Yoshinaga Y."/>
            <person name="Zwiers L.-H."/>
            <person name="Turgeon B."/>
            <person name="Goodwin S."/>
            <person name="Spatafora J."/>
            <person name="Crous P."/>
            <person name="Grigoriev I."/>
        </authorList>
    </citation>
    <scope>NUCLEOTIDE SEQUENCE</scope>
    <source>
        <strain evidence="1">CBS 525.71</strain>
    </source>
</reference>
<dbReference type="Proteomes" id="UP000799754">
    <property type="component" value="Unassembled WGS sequence"/>
</dbReference>
<organism evidence="1 2">
    <name type="scientific">Macroventuria anomochaeta</name>
    <dbReference type="NCBI Taxonomy" id="301207"/>
    <lineage>
        <taxon>Eukaryota</taxon>
        <taxon>Fungi</taxon>
        <taxon>Dikarya</taxon>
        <taxon>Ascomycota</taxon>
        <taxon>Pezizomycotina</taxon>
        <taxon>Dothideomycetes</taxon>
        <taxon>Pleosporomycetidae</taxon>
        <taxon>Pleosporales</taxon>
        <taxon>Pleosporineae</taxon>
        <taxon>Didymellaceae</taxon>
        <taxon>Macroventuria</taxon>
    </lineage>
</organism>
<comment type="caution">
    <text evidence="1">The sequence shown here is derived from an EMBL/GenBank/DDBJ whole genome shotgun (WGS) entry which is preliminary data.</text>
</comment>
<evidence type="ECO:0000313" key="1">
    <source>
        <dbReference type="EMBL" id="KAF2627057.1"/>
    </source>
</evidence>
<sequence length="151" mass="16735">MNPPDLSQQFTTTVTSTVIGVSTVFTKSISYITQRISVSNERQQCTKCTPVNNTYKEPSLDPDSIAFWFITIAVVAFSLGCWFSTLLHDEEQPELAAPQRKGTEAGQKTNVMTGARSEYDRTSSAIPFLRQYNKTLKASRNVAVSVGPYKV</sequence>
<proteinExistence type="predicted"/>